<keyword evidence="1" id="KW-0547">Nucleotide-binding</keyword>
<proteinExistence type="predicted"/>
<organism evidence="5 6">
    <name type="scientific">Dactylosporangium darangshiense</name>
    <dbReference type="NCBI Taxonomy" id="579108"/>
    <lineage>
        <taxon>Bacteria</taxon>
        <taxon>Bacillati</taxon>
        <taxon>Actinomycetota</taxon>
        <taxon>Actinomycetes</taxon>
        <taxon>Micromonosporales</taxon>
        <taxon>Micromonosporaceae</taxon>
        <taxon>Dactylosporangium</taxon>
    </lineage>
</organism>
<dbReference type="SUPFAM" id="SSF52540">
    <property type="entry name" value="P-loop containing nucleoside triphosphate hydrolases"/>
    <property type="match status" value="1"/>
</dbReference>
<dbReference type="EMBL" id="BAABAT010000027">
    <property type="protein sequence ID" value="GAA4257284.1"/>
    <property type="molecule type" value="Genomic_DNA"/>
</dbReference>
<evidence type="ECO:0000313" key="5">
    <source>
        <dbReference type="EMBL" id="GAA4257284.1"/>
    </source>
</evidence>
<dbReference type="InterPro" id="IPR041664">
    <property type="entry name" value="AAA_16"/>
</dbReference>
<feature type="compositionally biased region" description="Low complexity" evidence="3">
    <location>
        <begin position="374"/>
        <end position="399"/>
    </location>
</feature>
<accession>A0ABP8DJ22</accession>
<evidence type="ECO:0000256" key="1">
    <source>
        <dbReference type="ARBA" id="ARBA00022741"/>
    </source>
</evidence>
<name>A0ABP8DJ22_9ACTN</name>
<reference evidence="6" key="1">
    <citation type="journal article" date="2019" name="Int. J. Syst. Evol. Microbiol.">
        <title>The Global Catalogue of Microorganisms (GCM) 10K type strain sequencing project: providing services to taxonomists for standard genome sequencing and annotation.</title>
        <authorList>
            <consortium name="The Broad Institute Genomics Platform"/>
            <consortium name="The Broad Institute Genome Sequencing Center for Infectious Disease"/>
            <person name="Wu L."/>
            <person name="Ma J."/>
        </authorList>
    </citation>
    <scope>NUCLEOTIDE SEQUENCE [LARGE SCALE GENOMIC DNA]</scope>
    <source>
        <strain evidence="6">JCM 17441</strain>
    </source>
</reference>
<dbReference type="PANTHER" id="PTHR16305">
    <property type="entry name" value="TESTICULAR SOLUBLE ADENYLYL CYCLASE"/>
    <property type="match status" value="1"/>
</dbReference>
<evidence type="ECO:0000313" key="6">
    <source>
        <dbReference type="Proteomes" id="UP001500620"/>
    </source>
</evidence>
<feature type="domain" description="Orc1-like AAA ATPase" evidence="4">
    <location>
        <begin position="3"/>
        <end position="155"/>
    </location>
</feature>
<comment type="caution">
    <text evidence="5">The sequence shown here is derived from an EMBL/GenBank/DDBJ whole genome shotgun (WGS) entry which is preliminary data.</text>
</comment>
<evidence type="ECO:0000259" key="4">
    <source>
        <dbReference type="Pfam" id="PF13191"/>
    </source>
</evidence>
<dbReference type="Pfam" id="PF13191">
    <property type="entry name" value="AAA_16"/>
    <property type="match status" value="1"/>
</dbReference>
<evidence type="ECO:0000256" key="3">
    <source>
        <dbReference type="SAM" id="MobiDB-lite"/>
    </source>
</evidence>
<dbReference type="Proteomes" id="UP001500620">
    <property type="component" value="Unassembled WGS sequence"/>
</dbReference>
<sequence>MHGRDRELAAVADLLSDARASRGGALVVRGHAGIGKTMLLAAARHAAAEAGMAVLQTNGAQAEAALPFAGLHQLLAPLLGDLDALTPPLRRTLRGAFGLGDQDARPDLFCVGLAVLELLGERAARAPLLILAEDAHWLDPETLDVLVFVARRLRVEPIAALLAVRAQHTGVLARTGLSRLYLDELDDDAARRVLRDHAPGLAPGLRERILAEAGGNPLALVELPRLIAAGADADLPELLPLNERLETAFGDRFAQLPAATRAVMAVYSADAACPLPTLLSVAGALTGDEVTAAAIQPAIDAGLMQVHAQRLRFRHPLVRSAVYRSVGDMARLTIHALLAEAMAGEQDRWAWHRSAAALGPTRPSAGSWRRRPPGRSSAARSVRPSPASTGPRTSPATRPAARRCCCAPPTWPRSCTTGGSPPG</sequence>
<dbReference type="PANTHER" id="PTHR16305:SF35">
    <property type="entry name" value="TRANSCRIPTIONAL ACTIVATOR DOMAIN"/>
    <property type="match status" value="1"/>
</dbReference>
<evidence type="ECO:0000256" key="2">
    <source>
        <dbReference type="ARBA" id="ARBA00022840"/>
    </source>
</evidence>
<feature type="region of interest" description="Disordered" evidence="3">
    <location>
        <begin position="359"/>
        <end position="403"/>
    </location>
</feature>
<dbReference type="InterPro" id="IPR027417">
    <property type="entry name" value="P-loop_NTPase"/>
</dbReference>
<keyword evidence="2" id="KW-0067">ATP-binding</keyword>
<gene>
    <name evidence="5" type="ORF">GCM10022255_073470</name>
</gene>
<protein>
    <recommendedName>
        <fullName evidence="4">Orc1-like AAA ATPase domain-containing protein</fullName>
    </recommendedName>
</protein>
<keyword evidence="6" id="KW-1185">Reference proteome</keyword>